<comment type="similarity">
    <text evidence="1 5">Belongs to the RNA 3'-terminal cyclase family. Type 1 subfamily.</text>
</comment>
<dbReference type="InterPro" id="IPR037136">
    <property type="entry name" value="RNA3'_phos_cyclase_dom_sf"/>
</dbReference>
<dbReference type="InterPro" id="IPR023797">
    <property type="entry name" value="RNA3'_phos_cyclase_dom"/>
</dbReference>
<dbReference type="NCBIfam" id="NF003246">
    <property type="entry name" value="PRK04204.1-2"/>
    <property type="match status" value="1"/>
</dbReference>
<proteinExistence type="inferred from homology"/>
<dbReference type="InterPro" id="IPR000228">
    <property type="entry name" value="RNA3'_term_phos_cyc"/>
</dbReference>
<protein>
    <recommendedName>
        <fullName evidence="5 6">RNA 3'-terminal phosphate cyclase</fullName>
        <shortName evidence="5">RNA cyclase</shortName>
        <shortName evidence="5">RNA-3'-phosphate cyclase</shortName>
        <ecNumber evidence="5 6">6.5.1.4</ecNumber>
    </recommendedName>
</protein>
<comment type="subcellular location">
    <subcellularLocation>
        <location evidence="5">Cytoplasm</location>
    </subcellularLocation>
</comment>
<keyword evidence="10" id="KW-1185">Reference proteome</keyword>
<evidence type="ECO:0000313" key="9">
    <source>
        <dbReference type="EMBL" id="SMX53217.1"/>
    </source>
</evidence>
<dbReference type="InterPro" id="IPR013792">
    <property type="entry name" value="RNA3'P_cycl/enolpyr_Trfase_a/b"/>
</dbReference>
<dbReference type="OrthoDB" id="9789235at2"/>
<dbReference type="Gene3D" id="3.30.360.20">
    <property type="entry name" value="RNA 3'-terminal phosphate cyclase, insert domain"/>
    <property type="match status" value="1"/>
</dbReference>
<dbReference type="SUPFAM" id="SSF55205">
    <property type="entry name" value="EPT/RTPC-like"/>
    <property type="match status" value="1"/>
</dbReference>
<dbReference type="GO" id="GO:0006396">
    <property type="term" value="P:RNA processing"/>
    <property type="evidence" value="ECO:0007669"/>
    <property type="project" value="UniProtKB-UniRule"/>
</dbReference>
<organism evidence="9 10">
    <name type="scientific">Candidatus Brevifilum fermentans</name>
    <dbReference type="NCBI Taxonomy" id="1986204"/>
    <lineage>
        <taxon>Bacteria</taxon>
        <taxon>Bacillati</taxon>
        <taxon>Chloroflexota</taxon>
        <taxon>Anaerolineae</taxon>
        <taxon>Anaerolineales</taxon>
        <taxon>Anaerolineaceae</taxon>
        <taxon>Candidatus Brevifilum</taxon>
    </lineage>
</organism>
<dbReference type="GO" id="GO:0005737">
    <property type="term" value="C:cytoplasm"/>
    <property type="evidence" value="ECO:0007669"/>
    <property type="project" value="UniProtKB-SubCell"/>
</dbReference>
<dbReference type="Proteomes" id="UP000195514">
    <property type="component" value="Chromosome I"/>
</dbReference>
<feature type="binding site" evidence="5">
    <location>
        <position position="100"/>
    </location>
    <ligand>
        <name>ATP</name>
        <dbReference type="ChEBI" id="CHEBI:30616"/>
    </ligand>
</feature>
<evidence type="ECO:0000256" key="2">
    <source>
        <dbReference type="ARBA" id="ARBA00022598"/>
    </source>
</evidence>
<dbReference type="KEGG" id="abat:CFX1CAM_0151"/>
<dbReference type="AlphaFoldDB" id="A0A1Y6K2X9"/>
<feature type="domain" description="RNA 3'-terminal phosphate cyclase" evidence="7">
    <location>
        <begin position="8"/>
        <end position="327"/>
    </location>
</feature>
<dbReference type="InterPro" id="IPR017770">
    <property type="entry name" value="RNA3'_term_phos_cyc_type_1"/>
</dbReference>
<dbReference type="NCBIfam" id="TIGR03399">
    <property type="entry name" value="RNA_3prim_cycl"/>
    <property type="match status" value="1"/>
</dbReference>
<gene>
    <name evidence="5 9" type="primary">rtcA</name>
    <name evidence="9" type="ORF">CFX1CAM_0151</name>
</gene>
<reference evidence="10" key="1">
    <citation type="submission" date="2017-05" db="EMBL/GenBank/DDBJ databases">
        <authorList>
            <person name="Kirkegaard R."/>
            <person name="Mcilroy J S."/>
        </authorList>
    </citation>
    <scope>NUCLEOTIDE SEQUENCE [LARGE SCALE GENOMIC DNA]</scope>
</reference>
<dbReference type="PANTHER" id="PTHR11096">
    <property type="entry name" value="RNA 3' TERMINAL PHOSPHATE CYCLASE"/>
    <property type="match status" value="1"/>
</dbReference>
<dbReference type="Gene3D" id="3.65.10.20">
    <property type="entry name" value="RNA 3'-terminal phosphate cyclase domain"/>
    <property type="match status" value="1"/>
</dbReference>
<keyword evidence="5" id="KW-0963">Cytoplasm</keyword>
<evidence type="ECO:0000313" key="10">
    <source>
        <dbReference type="Proteomes" id="UP000195514"/>
    </source>
</evidence>
<evidence type="ECO:0000256" key="5">
    <source>
        <dbReference type="HAMAP-Rule" id="MF_00200"/>
    </source>
</evidence>
<dbReference type="PIRSF" id="PIRSF005378">
    <property type="entry name" value="RNA3'_term_phos_cycl_euk"/>
    <property type="match status" value="1"/>
</dbReference>
<sequence length="346" mass="36813">MIEINGAIGEGGGQVLRTSLSLSALTGTPVRIEQIRANRSQPGLRPQHLAAVRAIAKLTGAEVTGADLNSSALTLIPQKVRPGRYRFEIPTAGALTLLLQTVFLPLSFAGGTSSLILTGGTHVTWSPIFHYLTAQWLPIMVKLGFRAELVLSCAGFYPRGGGEARVKILPARELHLFTCVSRGALTRIRGVSGVANLSDAVAKRQKHQALRRLYPVCQDTKITTQHLPSPGKGTFLLLQADFADGGSACYSALGAPGKPAEQVANEAVDQLLAFLEQDGCVDHFLADQLLLPLLLSPGNSVFRTNRVTAHLLTNAQVIHHFFPGRITVDGAPGQPGLVRVTGGVTF</sequence>
<accession>A0A1Y6K2X9</accession>
<dbReference type="InterPro" id="IPR036553">
    <property type="entry name" value="RPTC_insert"/>
</dbReference>
<name>A0A1Y6K2X9_9CHLR</name>
<evidence type="ECO:0000256" key="1">
    <source>
        <dbReference type="ARBA" id="ARBA00009206"/>
    </source>
</evidence>
<dbReference type="Pfam" id="PF01137">
    <property type="entry name" value="RTC"/>
    <property type="match status" value="1"/>
</dbReference>
<evidence type="ECO:0000256" key="3">
    <source>
        <dbReference type="ARBA" id="ARBA00022741"/>
    </source>
</evidence>
<keyword evidence="3 5" id="KW-0547">Nucleotide-binding</keyword>
<dbReference type="GO" id="GO:0005524">
    <property type="term" value="F:ATP binding"/>
    <property type="evidence" value="ECO:0007669"/>
    <property type="project" value="UniProtKB-KW"/>
</dbReference>
<comment type="catalytic activity">
    <reaction evidence="4 5">
        <text>a 3'-end 3'-phospho-ribonucleotide-RNA + ATP = a 3'-end 2',3'-cyclophospho-ribonucleotide-RNA + AMP + diphosphate</text>
        <dbReference type="Rhea" id="RHEA:23976"/>
        <dbReference type="Rhea" id="RHEA-COMP:10463"/>
        <dbReference type="Rhea" id="RHEA-COMP:10464"/>
        <dbReference type="ChEBI" id="CHEBI:30616"/>
        <dbReference type="ChEBI" id="CHEBI:33019"/>
        <dbReference type="ChEBI" id="CHEBI:83062"/>
        <dbReference type="ChEBI" id="CHEBI:83064"/>
        <dbReference type="ChEBI" id="CHEBI:456215"/>
        <dbReference type="EC" id="6.5.1.4"/>
    </reaction>
</comment>
<comment type="function">
    <text evidence="5">Catalyzes the conversion of 3'-phosphate to a 2',3'-cyclic phosphodiester at the end of RNA. The mechanism of action of the enzyme occurs in 3 steps: (A) adenylation of the enzyme by ATP; (B) transfer of adenylate to an RNA-N3'P to produce RNA-N3'PP5'A; (C) and attack of the adjacent 2'-hydroxyl on the 3'-phosphorus in the diester linkage to produce the cyclic end product. The biological role of this enzyme is unknown but it is likely to function in some aspects of cellular RNA processing.</text>
</comment>
<dbReference type="Pfam" id="PF05189">
    <property type="entry name" value="RTC_insert"/>
    <property type="match status" value="1"/>
</dbReference>
<evidence type="ECO:0000259" key="8">
    <source>
        <dbReference type="Pfam" id="PF05189"/>
    </source>
</evidence>
<evidence type="ECO:0000256" key="6">
    <source>
        <dbReference type="NCBIfam" id="TIGR03399"/>
    </source>
</evidence>
<evidence type="ECO:0000256" key="4">
    <source>
        <dbReference type="ARBA" id="ARBA00024481"/>
    </source>
</evidence>
<keyword evidence="2 5" id="KW-0436">Ligase</keyword>
<feature type="binding site" evidence="5">
    <location>
        <begin position="284"/>
        <end position="288"/>
    </location>
    <ligand>
        <name>ATP</name>
        <dbReference type="ChEBI" id="CHEBI:30616"/>
    </ligand>
</feature>
<dbReference type="EC" id="6.5.1.4" evidence="5 6"/>
<dbReference type="InterPro" id="IPR013791">
    <property type="entry name" value="RNA3'-term_phos_cycl_insert"/>
</dbReference>
<feature type="active site" description="Tele-AMP-histidine intermediate" evidence="5">
    <location>
        <position position="310"/>
    </location>
</feature>
<dbReference type="GO" id="GO:0003963">
    <property type="term" value="F:RNA-3'-phosphate cyclase activity"/>
    <property type="evidence" value="ECO:0007669"/>
    <property type="project" value="UniProtKB-UniRule"/>
</dbReference>
<dbReference type="EMBL" id="LT859958">
    <property type="protein sequence ID" value="SMX53217.1"/>
    <property type="molecule type" value="Genomic_DNA"/>
</dbReference>
<keyword evidence="5" id="KW-0067">ATP-binding</keyword>
<feature type="domain" description="RNA 3'-terminal phosphate cyclase insert" evidence="8">
    <location>
        <begin position="181"/>
        <end position="275"/>
    </location>
</feature>
<evidence type="ECO:0000259" key="7">
    <source>
        <dbReference type="Pfam" id="PF01137"/>
    </source>
</evidence>
<dbReference type="PANTHER" id="PTHR11096:SF0">
    <property type="entry name" value="RNA 3'-TERMINAL PHOSPHATE CYCLASE"/>
    <property type="match status" value="1"/>
</dbReference>
<dbReference type="HAMAP" id="MF_00200">
    <property type="entry name" value="RTC"/>
    <property type="match status" value="1"/>
</dbReference>